<feature type="binding site" evidence="19">
    <location>
        <position position="841"/>
    </location>
    <ligand>
        <name>Mn(2+)</name>
        <dbReference type="ChEBI" id="CHEBI:29035"/>
        <label>4</label>
    </ligand>
</feature>
<evidence type="ECO:0000313" key="23">
    <source>
        <dbReference type="Proteomes" id="UP000287502"/>
    </source>
</evidence>
<comment type="catalytic activity">
    <reaction evidence="15 19">
        <text>hydrogencarbonate + NH4(+) + 2 ATP = carbamoyl phosphate + 2 ADP + phosphate + 2 H(+)</text>
        <dbReference type="Rhea" id="RHEA:18029"/>
        <dbReference type="ChEBI" id="CHEBI:15378"/>
        <dbReference type="ChEBI" id="CHEBI:17544"/>
        <dbReference type="ChEBI" id="CHEBI:28938"/>
        <dbReference type="ChEBI" id="CHEBI:30616"/>
        <dbReference type="ChEBI" id="CHEBI:43474"/>
        <dbReference type="ChEBI" id="CHEBI:58228"/>
        <dbReference type="ChEBI" id="CHEBI:456216"/>
        <dbReference type="EC" id="6.3.4.16"/>
    </reaction>
</comment>
<dbReference type="FunFam" id="3.30.470.20:FF:000013">
    <property type="entry name" value="Carbamoyl-phosphate synthase large chain"/>
    <property type="match status" value="1"/>
</dbReference>
<comment type="similarity">
    <text evidence="4 19">Belongs to the CarB family.</text>
</comment>
<comment type="cofactor">
    <cofactor evidence="1">
        <name>Mn(2+)</name>
        <dbReference type="ChEBI" id="CHEBI:29035"/>
    </cofactor>
</comment>
<dbReference type="PRINTS" id="PR00098">
    <property type="entry name" value="CPSASE"/>
</dbReference>
<evidence type="ECO:0000256" key="3">
    <source>
        <dbReference type="ARBA" id="ARBA00005077"/>
    </source>
</evidence>
<feature type="binding site" evidence="19">
    <location>
        <position position="752"/>
    </location>
    <ligand>
        <name>ATP</name>
        <dbReference type="ChEBI" id="CHEBI:30616"/>
        <label>2</label>
    </ligand>
</feature>
<name>A0A3R6AY71_9BACT</name>
<dbReference type="Pfam" id="PF02786">
    <property type="entry name" value="CPSase_L_D2"/>
    <property type="match status" value="2"/>
</dbReference>
<feature type="binding site" evidence="19">
    <location>
        <position position="839"/>
    </location>
    <ligand>
        <name>Mn(2+)</name>
        <dbReference type="ChEBI" id="CHEBI:29035"/>
        <label>4</label>
    </ligand>
</feature>
<dbReference type="Gene3D" id="3.30.470.20">
    <property type="entry name" value="ATP-grasp fold, B domain"/>
    <property type="match status" value="2"/>
</dbReference>
<feature type="binding site" evidence="19">
    <location>
        <position position="787"/>
    </location>
    <ligand>
        <name>ATP</name>
        <dbReference type="ChEBI" id="CHEBI:30616"/>
        <label>2</label>
    </ligand>
</feature>
<dbReference type="NCBIfam" id="NF009455">
    <property type="entry name" value="PRK12815.1"/>
    <property type="match status" value="1"/>
</dbReference>
<feature type="binding site" evidence="19">
    <location>
        <position position="839"/>
    </location>
    <ligand>
        <name>ATP</name>
        <dbReference type="ChEBI" id="CHEBI:30616"/>
        <label>2</label>
    </ligand>
</feature>
<feature type="binding site" evidence="19">
    <location>
        <position position="243"/>
    </location>
    <ligand>
        <name>ATP</name>
        <dbReference type="ChEBI" id="CHEBI:30616"/>
        <label>1</label>
    </ligand>
</feature>
<dbReference type="UniPathway" id="UPA00070">
    <property type="reaction ID" value="UER00115"/>
</dbReference>
<dbReference type="SUPFAM" id="SSF52440">
    <property type="entry name" value="PreATP-grasp domain"/>
    <property type="match status" value="2"/>
</dbReference>
<evidence type="ECO:0000256" key="2">
    <source>
        <dbReference type="ARBA" id="ARBA00004812"/>
    </source>
</evidence>
<feature type="binding site" evidence="19">
    <location>
        <position position="784"/>
    </location>
    <ligand>
        <name>ATP</name>
        <dbReference type="ChEBI" id="CHEBI:30616"/>
        <label>2</label>
    </ligand>
</feature>
<dbReference type="HAMAP" id="MF_01210_A">
    <property type="entry name" value="CPSase_L_chain_A"/>
    <property type="match status" value="1"/>
</dbReference>
<feature type="binding site" evidence="19">
    <location>
        <position position="299"/>
    </location>
    <ligand>
        <name>Mn(2+)</name>
        <dbReference type="ChEBI" id="CHEBI:29035"/>
        <label>1</label>
    </ligand>
</feature>
<evidence type="ECO:0000256" key="1">
    <source>
        <dbReference type="ARBA" id="ARBA00001936"/>
    </source>
</evidence>
<dbReference type="Gene3D" id="3.40.50.1380">
    <property type="entry name" value="Methylglyoxal synthase-like domain"/>
    <property type="match status" value="1"/>
</dbReference>
<feature type="binding site" evidence="19">
    <location>
        <position position="215"/>
    </location>
    <ligand>
        <name>ATP</name>
        <dbReference type="ChEBI" id="CHEBI:30616"/>
        <label>1</label>
    </ligand>
</feature>
<evidence type="ECO:0000256" key="14">
    <source>
        <dbReference type="ARBA" id="ARBA00023211"/>
    </source>
</evidence>
<feature type="binding site" evidence="19">
    <location>
        <position position="839"/>
    </location>
    <ligand>
        <name>Mg(2+)</name>
        <dbReference type="ChEBI" id="CHEBI:18420"/>
        <label>3</label>
    </ligand>
</feature>
<dbReference type="FunFam" id="3.30.1490.20:FF:000001">
    <property type="entry name" value="Carbamoyl-phosphate synthase large chain"/>
    <property type="match status" value="1"/>
</dbReference>
<feature type="binding site" evidence="19">
    <location>
        <position position="169"/>
    </location>
    <ligand>
        <name>ATP</name>
        <dbReference type="ChEBI" id="CHEBI:30616"/>
        <label>1</label>
    </ligand>
</feature>
<evidence type="ECO:0000256" key="16">
    <source>
        <dbReference type="ARBA" id="ARBA00048816"/>
    </source>
</evidence>
<organism evidence="22 23">
    <name type="scientific">Geovibrio thiophilus</name>
    <dbReference type="NCBI Taxonomy" id="139438"/>
    <lineage>
        <taxon>Bacteria</taxon>
        <taxon>Pseudomonadati</taxon>
        <taxon>Deferribacterota</taxon>
        <taxon>Deferribacteres</taxon>
        <taxon>Deferribacterales</taxon>
        <taxon>Geovibrionaceae</taxon>
        <taxon>Geovibrio</taxon>
    </lineage>
</organism>
<dbReference type="InterPro" id="IPR033937">
    <property type="entry name" value="MGS_CPS_CarB"/>
</dbReference>
<evidence type="ECO:0000259" key="21">
    <source>
        <dbReference type="PROSITE" id="PS51855"/>
    </source>
</evidence>
<dbReference type="Pfam" id="PF02787">
    <property type="entry name" value="CPSase_L_D3"/>
    <property type="match status" value="1"/>
</dbReference>
<evidence type="ECO:0000256" key="18">
    <source>
        <dbReference type="ARBA" id="ARBA00062056"/>
    </source>
</evidence>
<comment type="catalytic activity">
    <reaction evidence="16 19">
        <text>hydrogencarbonate + L-glutamine + 2 ATP + H2O = carbamoyl phosphate + L-glutamate + 2 ADP + phosphate + 2 H(+)</text>
        <dbReference type="Rhea" id="RHEA:18633"/>
        <dbReference type="ChEBI" id="CHEBI:15377"/>
        <dbReference type="ChEBI" id="CHEBI:15378"/>
        <dbReference type="ChEBI" id="CHEBI:17544"/>
        <dbReference type="ChEBI" id="CHEBI:29985"/>
        <dbReference type="ChEBI" id="CHEBI:30616"/>
        <dbReference type="ChEBI" id="CHEBI:43474"/>
        <dbReference type="ChEBI" id="CHEBI:58228"/>
        <dbReference type="ChEBI" id="CHEBI:58359"/>
        <dbReference type="ChEBI" id="CHEBI:456216"/>
        <dbReference type="EC" id="6.3.5.5"/>
    </reaction>
</comment>
<dbReference type="GO" id="GO:0004088">
    <property type="term" value="F:carbamoyl-phosphate synthase (glutamine-hydrolyzing) activity"/>
    <property type="evidence" value="ECO:0007669"/>
    <property type="project" value="UniProtKB-UniRule"/>
</dbReference>
<feature type="binding site" evidence="19">
    <location>
        <position position="713"/>
    </location>
    <ligand>
        <name>ATP</name>
        <dbReference type="ChEBI" id="CHEBI:30616"/>
        <label>2</label>
    </ligand>
</feature>
<dbReference type="FunFam" id="3.30.470.20:FF:000007">
    <property type="entry name" value="Carbamoyl-phosphate synthase large chain"/>
    <property type="match status" value="1"/>
</dbReference>
<feature type="binding site" evidence="19">
    <location>
        <position position="839"/>
    </location>
    <ligand>
        <name>Mg(2+)</name>
        <dbReference type="ChEBI" id="CHEBI:18420"/>
        <label>4</label>
    </ligand>
</feature>
<dbReference type="PROSITE" id="PS00866">
    <property type="entry name" value="CPSASE_1"/>
    <property type="match status" value="1"/>
</dbReference>
<dbReference type="GO" id="GO:0046872">
    <property type="term" value="F:metal ion binding"/>
    <property type="evidence" value="ECO:0007669"/>
    <property type="project" value="UniProtKB-KW"/>
</dbReference>
<feature type="binding site" evidence="19">
    <location>
        <position position="176"/>
    </location>
    <ligand>
        <name>ATP</name>
        <dbReference type="ChEBI" id="CHEBI:30616"/>
        <label>1</label>
    </ligand>
</feature>
<feature type="region of interest" description="Allosteric domain" evidence="19">
    <location>
        <begin position="935"/>
        <end position="1071"/>
    </location>
</feature>
<dbReference type="Gene3D" id="3.40.50.20">
    <property type="match status" value="2"/>
</dbReference>
<dbReference type="Pfam" id="PF02142">
    <property type="entry name" value="MGS"/>
    <property type="match status" value="1"/>
</dbReference>
<evidence type="ECO:0000256" key="4">
    <source>
        <dbReference type="ARBA" id="ARBA00009799"/>
    </source>
</evidence>
<dbReference type="EC" id="6.3.4.16" evidence="19"/>
<dbReference type="InterPro" id="IPR036914">
    <property type="entry name" value="MGS-like_dom_sf"/>
</dbReference>
<dbReference type="PROSITE" id="PS51257">
    <property type="entry name" value="PROKAR_LIPOPROTEIN"/>
    <property type="match status" value="1"/>
</dbReference>
<keyword evidence="9 19" id="KW-0677">Repeat</keyword>
<dbReference type="SUPFAM" id="SSF48108">
    <property type="entry name" value="Carbamoyl phosphate synthetase, large subunit connection domain"/>
    <property type="match status" value="1"/>
</dbReference>
<comment type="caution">
    <text evidence="19">Lacks conserved residue(s) required for the propagation of feature annotation.</text>
</comment>
<dbReference type="InterPro" id="IPR005479">
    <property type="entry name" value="CPAse_ATP-bd"/>
</dbReference>
<dbReference type="EMBL" id="CP035108">
    <property type="protein sequence ID" value="QAR33277.1"/>
    <property type="molecule type" value="Genomic_DNA"/>
</dbReference>
<dbReference type="GO" id="GO:0006541">
    <property type="term" value="P:glutamine metabolic process"/>
    <property type="evidence" value="ECO:0007669"/>
    <property type="project" value="TreeGrafter"/>
</dbReference>
<dbReference type="GO" id="GO:0004087">
    <property type="term" value="F:carbamoyl-phosphate synthase (ammonia) activity"/>
    <property type="evidence" value="ECO:0007669"/>
    <property type="project" value="UniProtKB-EC"/>
</dbReference>
<protein>
    <recommendedName>
        <fullName evidence="19">Carbamoyl phosphate synthase large chain</fullName>
        <ecNumber evidence="19">6.3.4.16</ecNumber>
        <ecNumber evidence="19">6.3.5.5</ecNumber>
    </recommendedName>
    <alternativeName>
        <fullName evidence="19">Carbamoyl phosphate synthetase ammonia chain</fullName>
    </alternativeName>
</protein>
<reference evidence="22 23" key="1">
    <citation type="submission" date="2019-01" db="EMBL/GenBank/DDBJ databases">
        <title>Geovibrio thiophilus DSM 11263, complete genome.</title>
        <authorList>
            <person name="Spring S."/>
            <person name="Bunk B."/>
            <person name="Sproer C."/>
        </authorList>
    </citation>
    <scope>NUCLEOTIDE SEQUENCE [LARGE SCALE GENOMIC DNA]</scope>
    <source>
        <strain evidence="22 23">DSM 11263</strain>
    </source>
</reference>
<dbReference type="InterPro" id="IPR005483">
    <property type="entry name" value="CPSase_dom"/>
</dbReference>
<sequence>MPRRNDIKTILVIGSGPIVIGQACEFDYSGTQAVKALKEEGYRVVLINSNPATIMTDPEIADATYIEPLTVEILDKILEVEKPDAILPTVGGQTALNLALAAYDAGVLDKHKVELIGANVQAIRKAEDRELFKEAMSKIGLDMPKSAIVRTFQQAMDCVEDIGFPAIIRPSFTLGGTGGNVAYNIEEYKSYVEWGLEASPVHEILVEESALGWKEYELEVMRDLKDNVVIICSIENFDPMGVHTGDSITVAPAQTLTDKEYQELRNASIKVMREIGVDTGGSNVQFAVNPANGRQIIIEMNPRVSRSSALASKATGFPIAKIAAKLAVGYTLDEIPNDITKKTPASFEPTIDYCVVKFPRFTFEKFPGADDRLTTQMKSVGEVMSIGRTFKESLQKAINSLETGKTGFDEIFPAEDLGKESVREEIEKYLRRPTDKRMWYIGDAFRAGYTTEEIHNISAIDPWFLDNILEIIEFEGKLKAKGSLGALGTEMMERAKKLGFSDKRLAKLLKTNEDEIRNSRRKAVYKRVDTCAAEFESNTPYLYSTFEDECEAEPTDRKKVIILGGGPNRIGQGIEFDYCCVHASFALEEAGYETIMVNCNPETVSTDYDTSDRLYFEPLTKEHVLNIVEKEKPMGVIVQFGGQTPLKLAVPLEKAGVPILGTSPDSIDIAEDRERFKDLIERLHIKQPPNGIAKNDQQAFEIAERIGYPVVVRPSYVLGGRAMEIVYERETLVNYMKYAVEASDDHPVLIDKFLENAIEVDVDSVSDGDMVVIGGIMQHIEEAGIHSGDSACSIPARTISKDMQAKIISETKKLSKELNVIGLMNVQWAIKGDELFILEVNPRASRTVPYVSKTIGRPLAKIASKVMVGITLKELGFTEEIYPDYYTVKEAVFPFVKFPGTDLVLGPEMKSTGEVMGIDTDFGMAFYKSQLAAGNKLPEKGKVFISVKDACKDGILPVAKKFVELGFTVVSTAGTYDFLAGHGIEVERIKKVSEGRPNIVDAVKNREISFCLNIPAGRRSRLDSESIRRAILSYSVPYATTLEAAQAVVTAIESKIHKGMTVKPIQQYFGK</sequence>
<feature type="binding site" evidence="19">
    <location>
        <position position="839"/>
    </location>
    <ligand>
        <name>Mn(2+)</name>
        <dbReference type="ChEBI" id="CHEBI:29035"/>
        <label>3</label>
    </ligand>
</feature>
<dbReference type="GO" id="GO:0044205">
    <property type="term" value="P:'de novo' UMP biosynthetic process"/>
    <property type="evidence" value="ECO:0007669"/>
    <property type="project" value="UniProtKB-UniRule"/>
</dbReference>
<feature type="binding site" evidence="19">
    <location>
        <position position="827"/>
    </location>
    <ligand>
        <name>Mn(2+)</name>
        <dbReference type="ChEBI" id="CHEBI:29035"/>
        <label>3</label>
    </ligand>
</feature>
<keyword evidence="12" id="KW-0460">Magnesium</keyword>
<comment type="domain">
    <text evidence="19">The large subunit is composed of 2 ATP-grasp domains that are involved in binding the 2 ATP molecules needed for carbamoyl phosphate synthesis. The N-terminal ATP-grasp domain (referred to as the carboxyphosphate synthetic component) catalyzes the ATP-dependent phosphorylation of hydrogencarbonate to carboxyphosphate and the subsequent nucleophilic attack by ammonia to form a carbamate intermediate. The C-terminal ATP-grasp domain (referred to as the carbamoyl phosphate synthetic component) then catalyzes the phosphorylation of carbamate with the second ATP to form the end product carbamoyl phosphate. The reactive and unstable enzyme intermediates are sequentially channeled from one active site to the next through the interior of the protein over a distance of at least 96 A.</text>
</comment>
<feature type="binding site" evidence="19">
    <location>
        <position position="285"/>
    </location>
    <ligand>
        <name>ATP</name>
        <dbReference type="ChEBI" id="CHEBI:30616"/>
        <label>1</label>
    </ligand>
</feature>
<feature type="domain" description="MGS-like" evidence="21">
    <location>
        <begin position="935"/>
        <end position="1071"/>
    </location>
</feature>
<dbReference type="InterPro" id="IPR016185">
    <property type="entry name" value="PreATP-grasp_dom_sf"/>
</dbReference>
<evidence type="ECO:0000256" key="10">
    <source>
        <dbReference type="ARBA" id="ARBA00022741"/>
    </source>
</evidence>
<feature type="binding site" evidence="19">
    <location>
        <position position="785"/>
    </location>
    <ligand>
        <name>ATP</name>
        <dbReference type="ChEBI" id="CHEBI:30616"/>
        <label>2</label>
    </ligand>
</feature>
<dbReference type="PANTHER" id="PTHR11405">
    <property type="entry name" value="CARBAMOYLTRANSFERASE FAMILY MEMBER"/>
    <property type="match status" value="1"/>
</dbReference>
<feature type="domain" description="ATP-grasp" evidence="20">
    <location>
        <begin position="133"/>
        <end position="328"/>
    </location>
</feature>
<feature type="binding site" evidence="19">
    <location>
        <position position="301"/>
    </location>
    <ligand>
        <name>Mg(2+)</name>
        <dbReference type="ChEBI" id="CHEBI:18420"/>
        <label>2</label>
    </ligand>
</feature>
<feature type="binding site" evidence="19">
    <location>
        <position position="827"/>
    </location>
    <ligand>
        <name>Mg(2+)</name>
        <dbReference type="ChEBI" id="CHEBI:18420"/>
        <label>3</label>
    </ligand>
</feature>
<feature type="binding site" evidence="19">
    <location>
        <position position="754"/>
    </location>
    <ligand>
        <name>ATP</name>
        <dbReference type="ChEBI" id="CHEBI:30616"/>
        <label>2</label>
    </ligand>
</feature>
<dbReference type="SUPFAM" id="SSF52335">
    <property type="entry name" value="Methylglyoxal synthase-like"/>
    <property type="match status" value="1"/>
</dbReference>
<dbReference type="InterPro" id="IPR011607">
    <property type="entry name" value="MGS-like_dom"/>
</dbReference>
<evidence type="ECO:0000256" key="12">
    <source>
        <dbReference type="ARBA" id="ARBA00022842"/>
    </source>
</evidence>
<feature type="binding site" evidence="19">
    <location>
        <position position="299"/>
    </location>
    <ligand>
        <name>ATP</name>
        <dbReference type="ChEBI" id="CHEBI:30616"/>
        <label>1</label>
    </ligand>
</feature>
<dbReference type="FunFam" id="3.40.50.20:FF:000003">
    <property type="entry name" value="Carbamoyl-phosphate synthase large chain"/>
    <property type="match status" value="1"/>
</dbReference>
<dbReference type="PANTHER" id="PTHR11405:SF53">
    <property type="entry name" value="CARBAMOYL-PHOSPHATE SYNTHASE [AMMONIA], MITOCHONDRIAL"/>
    <property type="match status" value="1"/>
</dbReference>
<dbReference type="PROSITE" id="PS51855">
    <property type="entry name" value="MGS"/>
    <property type="match status" value="1"/>
</dbReference>
<feature type="binding site" evidence="19">
    <location>
        <position position="786"/>
    </location>
    <ligand>
        <name>ATP</name>
        <dbReference type="ChEBI" id="CHEBI:30616"/>
        <label>2</label>
    </ligand>
</feature>
<dbReference type="UniPathway" id="UPA00068">
    <property type="reaction ID" value="UER00171"/>
</dbReference>
<feature type="binding site" evidence="19">
    <location>
        <position position="208"/>
    </location>
    <ligand>
        <name>ATP</name>
        <dbReference type="ChEBI" id="CHEBI:30616"/>
        <label>1</label>
    </ligand>
</feature>
<evidence type="ECO:0000256" key="19">
    <source>
        <dbReference type="HAMAP-Rule" id="MF_01210"/>
    </source>
</evidence>
<comment type="pathway">
    <text evidence="2 19">Pyrimidine metabolism; UMP biosynthesis via de novo pathway; (S)-dihydroorotate from bicarbonate: step 1/3.</text>
</comment>
<feature type="binding site" evidence="19">
    <location>
        <position position="841"/>
    </location>
    <ligand>
        <name>Mg(2+)</name>
        <dbReference type="ChEBI" id="CHEBI:18420"/>
        <label>4</label>
    </ligand>
</feature>
<feature type="binding site" evidence="19">
    <location>
        <position position="827"/>
    </location>
    <ligand>
        <name>ATP</name>
        <dbReference type="ChEBI" id="CHEBI:30616"/>
        <label>2</label>
    </ligand>
</feature>
<dbReference type="InterPro" id="IPR005480">
    <property type="entry name" value="CPSase_lsu_oligo"/>
</dbReference>
<dbReference type="InterPro" id="IPR011761">
    <property type="entry name" value="ATP-grasp"/>
</dbReference>
<dbReference type="HAMAP" id="MF_01210_B">
    <property type="entry name" value="CPSase_L_chain_B"/>
    <property type="match status" value="1"/>
</dbReference>
<evidence type="ECO:0000259" key="20">
    <source>
        <dbReference type="PROSITE" id="PS50975"/>
    </source>
</evidence>
<keyword evidence="14" id="KW-0464">Manganese</keyword>
<accession>A0A3R6AY71</accession>
<dbReference type="InterPro" id="IPR058047">
    <property type="entry name" value="CPSase_preATP-grasp"/>
</dbReference>
<dbReference type="Proteomes" id="UP000287502">
    <property type="component" value="Chromosome"/>
</dbReference>
<dbReference type="GO" id="GO:0005524">
    <property type="term" value="F:ATP binding"/>
    <property type="evidence" value="ECO:0007669"/>
    <property type="project" value="UniProtKB-UniRule"/>
</dbReference>
<feature type="region of interest" description="Carboxyphosphate synthetic domain" evidence="19">
    <location>
        <begin position="1"/>
        <end position="402"/>
    </location>
</feature>
<gene>
    <name evidence="19" type="primary">carB</name>
    <name evidence="22" type="ORF">EP073_07645</name>
</gene>
<feature type="binding site" evidence="19">
    <location>
        <position position="241"/>
    </location>
    <ligand>
        <name>ATP</name>
        <dbReference type="ChEBI" id="CHEBI:30616"/>
        <label>1</label>
    </ligand>
</feature>
<feature type="domain" description="ATP-grasp" evidence="20">
    <location>
        <begin position="677"/>
        <end position="868"/>
    </location>
</feature>
<dbReference type="SMART" id="SM00851">
    <property type="entry name" value="MGS"/>
    <property type="match status" value="1"/>
</dbReference>
<dbReference type="CDD" id="cd01424">
    <property type="entry name" value="MGS_CPS_II"/>
    <property type="match status" value="1"/>
</dbReference>
<feature type="region of interest" description="Oligomerization domain" evidence="19">
    <location>
        <begin position="403"/>
        <end position="552"/>
    </location>
</feature>
<dbReference type="RefSeq" id="WP_128466563.1">
    <property type="nucleotide sequence ID" value="NZ_CP035108.1"/>
</dbReference>
<dbReference type="InterPro" id="IPR036897">
    <property type="entry name" value="CarbamoylP_synth_lsu_oligo_sf"/>
</dbReference>
<dbReference type="InterPro" id="IPR006275">
    <property type="entry name" value="CPSase_lsu"/>
</dbReference>
<feature type="binding site" evidence="19">
    <location>
        <position position="175"/>
    </location>
    <ligand>
        <name>ATP</name>
        <dbReference type="ChEBI" id="CHEBI:30616"/>
        <label>1</label>
    </ligand>
</feature>
<evidence type="ECO:0000256" key="9">
    <source>
        <dbReference type="ARBA" id="ARBA00022737"/>
    </source>
</evidence>
<dbReference type="SMART" id="SM01096">
    <property type="entry name" value="CPSase_L_D3"/>
    <property type="match status" value="1"/>
</dbReference>
<feature type="binding site" evidence="19">
    <location>
        <position position="759"/>
    </location>
    <ligand>
        <name>ATP</name>
        <dbReference type="ChEBI" id="CHEBI:30616"/>
        <label>2</label>
    </ligand>
</feature>
<dbReference type="NCBIfam" id="TIGR01369">
    <property type="entry name" value="CPSaseII_lrg"/>
    <property type="match status" value="1"/>
</dbReference>
<evidence type="ECO:0000256" key="7">
    <source>
        <dbReference type="ARBA" id="ARBA00022605"/>
    </source>
</evidence>
<feature type="binding site" evidence="19">
    <location>
        <position position="299"/>
    </location>
    <ligand>
        <name>Mg(2+)</name>
        <dbReference type="ChEBI" id="CHEBI:18420"/>
        <label>2</label>
    </ligand>
</feature>
<keyword evidence="13 19" id="KW-0665">Pyrimidine biosynthesis</keyword>
<keyword evidence="23" id="KW-1185">Reference proteome</keyword>
<feature type="binding site" evidence="19">
    <location>
        <position position="285"/>
    </location>
    <ligand>
        <name>Mg(2+)</name>
        <dbReference type="ChEBI" id="CHEBI:18420"/>
        <label>1</label>
    </ligand>
</feature>
<dbReference type="OrthoDB" id="9804197at2"/>
<dbReference type="FunFam" id="3.40.50.20:FF:000001">
    <property type="entry name" value="Carbamoyl-phosphate synthase large chain"/>
    <property type="match status" value="1"/>
</dbReference>
<keyword evidence="7 19" id="KW-0028">Amino-acid biosynthesis</keyword>
<keyword evidence="6 19" id="KW-0436">Ligase</keyword>
<evidence type="ECO:0000256" key="11">
    <source>
        <dbReference type="ARBA" id="ARBA00022840"/>
    </source>
</evidence>
<keyword evidence="5 19" id="KW-0055">Arginine biosynthesis</keyword>
<dbReference type="Pfam" id="PF25596">
    <property type="entry name" value="CPSase_L_D1"/>
    <property type="match status" value="2"/>
</dbReference>
<dbReference type="GO" id="GO:0005737">
    <property type="term" value="C:cytoplasm"/>
    <property type="evidence" value="ECO:0007669"/>
    <property type="project" value="TreeGrafter"/>
</dbReference>
<evidence type="ECO:0000256" key="8">
    <source>
        <dbReference type="ARBA" id="ARBA00022723"/>
    </source>
</evidence>
<evidence type="ECO:0000256" key="13">
    <source>
        <dbReference type="ARBA" id="ARBA00022975"/>
    </source>
</evidence>
<feature type="binding site" evidence="19">
    <location>
        <position position="301"/>
    </location>
    <ligand>
        <name>Mn(2+)</name>
        <dbReference type="ChEBI" id="CHEBI:29035"/>
        <label>2</label>
    </ligand>
</feature>
<feature type="binding site" evidence="19">
    <location>
        <position position="299"/>
    </location>
    <ligand>
        <name>Mn(2+)</name>
        <dbReference type="ChEBI" id="CHEBI:29035"/>
        <label>2</label>
    </ligand>
</feature>
<dbReference type="GO" id="GO:0006526">
    <property type="term" value="P:L-arginine biosynthetic process"/>
    <property type="evidence" value="ECO:0007669"/>
    <property type="project" value="UniProtKB-UniRule"/>
</dbReference>
<feature type="binding site" evidence="19">
    <location>
        <position position="285"/>
    </location>
    <ligand>
        <name>Mn(2+)</name>
        <dbReference type="ChEBI" id="CHEBI:29035"/>
        <label>1</label>
    </ligand>
</feature>
<evidence type="ECO:0000313" key="22">
    <source>
        <dbReference type="EMBL" id="QAR33277.1"/>
    </source>
</evidence>
<comment type="cofactor">
    <cofactor evidence="19">
        <name>Mg(2+)</name>
        <dbReference type="ChEBI" id="CHEBI:18420"/>
    </cofactor>
    <cofactor evidence="19">
        <name>Mn(2+)</name>
        <dbReference type="ChEBI" id="CHEBI:29035"/>
    </cofactor>
    <text evidence="19">Binds 4 Mg(2+) or Mn(2+) ions per subunit.</text>
</comment>
<dbReference type="PROSITE" id="PS50975">
    <property type="entry name" value="ATP_GRASP"/>
    <property type="match status" value="2"/>
</dbReference>
<dbReference type="KEGG" id="gtl:EP073_07645"/>
<dbReference type="PROSITE" id="PS00867">
    <property type="entry name" value="CPSASE_2"/>
    <property type="match status" value="2"/>
</dbReference>
<evidence type="ECO:0000256" key="17">
    <source>
        <dbReference type="ARBA" id="ARBA00057223"/>
    </source>
</evidence>
<feature type="binding site" evidence="19">
    <location>
        <position position="299"/>
    </location>
    <ligand>
        <name>Mg(2+)</name>
        <dbReference type="ChEBI" id="CHEBI:18420"/>
        <label>1</label>
    </ligand>
</feature>
<evidence type="ECO:0000256" key="15">
    <source>
        <dbReference type="ARBA" id="ARBA00047359"/>
    </source>
</evidence>
<dbReference type="AlphaFoldDB" id="A0A3R6AY71"/>
<dbReference type="Gene3D" id="1.10.1030.10">
    <property type="entry name" value="Carbamoyl-phosphate synthetase, large subunit oligomerisation domain"/>
    <property type="match status" value="1"/>
</dbReference>
<keyword evidence="8" id="KW-0479">Metal-binding</keyword>
<dbReference type="SUPFAM" id="SSF56059">
    <property type="entry name" value="Glutathione synthetase ATP-binding domain-like"/>
    <property type="match status" value="2"/>
</dbReference>
<comment type="pathway">
    <text evidence="3 19">Amino-acid biosynthesis; L-arginine biosynthesis; carbamoyl phosphate from bicarbonate: step 1/1.</text>
</comment>
<keyword evidence="11 19" id="KW-0067">ATP-binding</keyword>
<feature type="binding site" evidence="19">
    <location>
        <position position="242"/>
    </location>
    <ligand>
        <name>ATP</name>
        <dbReference type="ChEBI" id="CHEBI:30616"/>
        <label>1</label>
    </ligand>
</feature>
<dbReference type="NCBIfam" id="NF003671">
    <property type="entry name" value="PRK05294.1"/>
    <property type="match status" value="1"/>
</dbReference>
<evidence type="ECO:0000256" key="5">
    <source>
        <dbReference type="ARBA" id="ARBA00022571"/>
    </source>
</evidence>
<dbReference type="EC" id="6.3.5.5" evidence="19"/>
<comment type="subunit">
    <text evidence="18 19">Composed of two chains; the small (or glutamine) chain promotes the hydrolysis of glutamine to ammonia, which is used by the large (or ammonia) chain to synthesize carbamoyl phosphate. Tetramer of heterodimers (alpha,beta)4.</text>
</comment>
<feature type="binding site" evidence="19">
    <location>
        <position position="129"/>
    </location>
    <ligand>
        <name>ATP</name>
        <dbReference type="ChEBI" id="CHEBI:30616"/>
        <label>1</label>
    </ligand>
</feature>
<proteinExistence type="inferred from homology"/>
<keyword evidence="10 19" id="KW-0547">Nucleotide-binding</keyword>
<comment type="function">
    <text evidence="17 19">Large subunit of the glutamine-dependent carbamoyl phosphate synthetase (CPSase). CPSase catalyzes the formation of carbamoyl phosphate from the ammonia moiety of glutamine, carbonate, and phosphate donated by ATP, constituting the first step of 2 biosynthetic pathways, one leading to arginine and/or urea and the other to pyrimidine nucleotides. The large subunit (synthetase) binds the substrates ammonia (free or transferred from glutamine from the small subunit), hydrogencarbonate and ATP and carries out an ATP-coupled ligase reaction, activating hydrogencarbonate by forming carboxy phosphate which reacts with ammonia to form carbamoyl phosphate.</text>
</comment>
<dbReference type="FunFam" id="1.10.1030.10:FF:000002">
    <property type="entry name" value="Carbamoyl-phosphate synthase large chain"/>
    <property type="match status" value="1"/>
</dbReference>
<evidence type="ECO:0000256" key="6">
    <source>
        <dbReference type="ARBA" id="ARBA00022598"/>
    </source>
</evidence>